<organism evidence="2 3">
    <name type="scientific">Cladophialophora chaetospira</name>
    <dbReference type="NCBI Taxonomy" id="386627"/>
    <lineage>
        <taxon>Eukaryota</taxon>
        <taxon>Fungi</taxon>
        <taxon>Dikarya</taxon>
        <taxon>Ascomycota</taxon>
        <taxon>Pezizomycotina</taxon>
        <taxon>Eurotiomycetes</taxon>
        <taxon>Chaetothyriomycetidae</taxon>
        <taxon>Chaetothyriales</taxon>
        <taxon>Herpotrichiellaceae</taxon>
        <taxon>Cladophialophora</taxon>
    </lineage>
</organism>
<keyword evidence="3" id="KW-1185">Reference proteome</keyword>
<keyword evidence="1" id="KW-0472">Membrane</keyword>
<name>A0AA38WZA9_9EURO</name>
<evidence type="ECO:0000313" key="2">
    <source>
        <dbReference type="EMBL" id="KAJ9603888.1"/>
    </source>
</evidence>
<comment type="caution">
    <text evidence="2">The sequence shown here is derived from an EMBL/GenBank/DDBJ whole genome shotgun (WGS) entry which is preliminary data.</text>
</comment>
<feature type="transmembrane region" description="Helical" evidence="1">
    <location>
        <begin position="6"/>
        <end position="28"/>
    </location>
</feature>
<keyword evidence="1" id="KW-1133">Transmembrane helix</keyword>
<dbReference type="EMBL" id="JAPDRK010000020">
    <property type="protein sequence ID" value="KAJ9603888.1"/>
    <property type="molecule type" value="Genomic_DNA"/>
</dbReference>
<accession>A0AA38WZA9</accession>
<dbReference type="Proteomes" id="UP001172673">
    <property type="component" value="Unassembled WGS sequence"/>
</dbReference>
<sequence>MWFFLVLALIMYALLSAFLVAVLLRLGLRPFAITKPWQHLGNRGVTNFNSFPFEIKSKIFGYFVGPFELLIGEAPTRDSNGWQTYLKHKSSIQTTRRSLFFVSRQVSDEWRPFFYQDAIVTVKEGLVAPLSKLEFWTLQGIVPYRWTRFLMDTAFTATQSPTLFDFYYLRWHAAYKIKCIRRLAFDASWKHEETQARCVKLSGIGELVSILMKHKHNLTSLEWLQIIGYHEGERTPSSPGNRQPRGEPWHHEWLDNWDEFQVRLDRGDVSPFFKGWTLAKGWYCYPDAVWKWCHVCGRMHRIQHAASLTFTKKR</sequence>
<gene>
    <name evidence="2" type="ORF">H2200_011410</name>
</gene>
<keyword evidence="1" id="KW-0812">Transmembrane</keyword>
<evidence type="ECO:0000256" key="1">
    <source>
        <dbReference type="SAM" id="Phobius"/>
    </source>
</evidence>
<evidence type="ECO:0000313" key="3">
    <source>
        <dbReference type="Proteomes" id="UP001172673"/>
    </source>
</evidence>
<reference evidence="2" key="1">
    <citation type="submission" date="2022-10" db="EMBL/GenBank/DDBJ databases">
        <title>Culturing micro-colonial fungi from biological soil crusts in the Mojave desert and describing Neophaeococcomyces mojavensis, and introducing the new genera and species Taxawa tesnikishii.</title>
        <authorList>
            <person name="Kurbessoian T."/>
            <person name="Stajich J.E."/>
        </authorList>
    </citation>
    <scope>NUCLEOTIDE SEQUENCE</scope>
    <source>
        <strain evidence="2">TK_41</strain>
    </source>
</reference>
<proteinExistence type="predicted"/>
<dbReference type="AlphaFoldDB" id="A0AA38WZA9"/>
<protein>
    <submittedName>
        <fullName evidence="2">Uncharacterized protein</fullName>
    </submittedName>
</protein>